<evidence type="ECO:0000313" key="2">
    <source>
        <dbReference type="Proteomes" id="UP001631969"/>
    </source>
</evidence>
<dbReference type="EMBL" id="JBJURJ010000001">
    <property type="protein sequence ID" value="MFM9326740.1"/>
    <property type="molecule type" value="Genomic_DNA"/>
</dbReference>
<name>A0ACC7NRX9_9BACL</name>
<organism evidence="1 2">
    <name type="scientific">Paenibacillus mesotrionivorans</name>
    <dbReference type="NCBI Taxonomy" id="3160968"/>
    <lineage>
        <taxon>Bacteria</taxon>
        <taxon>Bacillati</taxon>
        <taxon>Bacillota</taxon>
        <taxon>Bacilli</taxon>
        <taxon>Bacillales</taxon>
        <taxon>Paenibacillaceae</taxon>
        <taxon>Paenibacillus</taxon>
    </lineage>
</organism>
<accession>A0ACC7NRX9</accession>
<reference evidence="1" key="1">
    <citation type="submission" date="2024-12" db="EMBL/GenBank/DDBJ databases">
        <authorList>
            <person name="Wu N."/>
        </authorList>
    </citation>
    <scope>NUCLEOTIDE SEQUENCE</scope>
    <source>
        <strain evidence="1">P15</strain>
    </source>
</reference>
<sequence>MLRRLNSRGLTLIEVLASAAILAFVVLLFSLLFTQGYRNSKTEENRDQSVAIARGVMELIKTNLPSPTASVSFNGTPINLTAIRNANAATATAASFNTQYPGSTDGTYAIVVTADPVPESVTVESKVFPLNQYFRKVKVHVTETMFQSEYTLESYLEYNKVNKE</sequence>
<evidence type="ECO:0000313" key="1">
    <source>
        <dbReference type="EMBL" id="MFM9326740.1"/>
    </source>
</evidence>
<keyword evidence="2" id="KW-1185">Reference proteome</keyword>
<proteinExistence type="predicted"/>
<dbReference type="Proteomes" id="UP001631969">
    <property type="component" value="Unassembled WGS sequence"/>
</dbReference>
<comment type="caution">
    <text evidence="1">The sequence shown here is derived from an EMBL/GenBank/DDBJ whole genome shotgun (WGS) entry which is preliminary data.</text>
</comment>
<protein>
    <submittedName>
        <fullName evidence="1">Prepilin-type N-terminal cleavage/methylation domain-containing protein</fullName>
    </submittedName>
</protein>
<gene>
    <name evidence="1" type="ORF">ACI1P1_00375</name>
</gene>